<keyword evidence="9" id="KW-1185">Reference proteome</keyword>
<dbReference type="EMBL" id="CP013099">
    <property type="protein sequence ID" value="ALP52150.1"/>
    <property type="molecule type" value="Genomic_DNA"/>
</dbReference>
<dbReference type="InterPro" id="IPR051784">
    <property type="entry name" value="Nod_factor_ABC_transporter"/>
</dbReference>
<dbReference type="PRINTS" id="PR00164">
    <property type="entry name" value="ABC2TRNSPORT"/>
</dbReference>
<dbReference type="InterPro" id="IPR013525">
    <property type="entry name" value="ABC2_TM"/>
</dbReference>
<reference evidence="8" key="1">
    <citation type="submission" date="2015-10" db="EMBL/GenBank/DDBJ databases">
        <title>Description of Candidatus Tenderia electrophaga gen. nov, sp. nov., an Uncultivated Electroautotroph from a Biocathode Enrichment.</title>
        <authorList>
            <person name="Eddie B.J."/>
            <person name="Malanoski A.P."/>
            <person name="Wang Z."/>
            <person name="Hall R.J."/>
            <person name="Oh S.D."/>
            <person name="Heiner C."/>
            <person name="Lin B."/>
            <person name="Strycharz-Glaven S.M."/>
        </authorList>
    </citation>
    <scope>NUCLEOTIDE SEQUENCE [LARGE SCALE GENOMIC DNA]</scope>
    <source>
        <strain evidence="8">NRL1</strain>
    </source>
</reference>
<dbReference type="PIRSF" id="PIRSF006648">
    <property type="entry name" value="DrrB"/>
    <property type="match status" value="1"/>
</dbReference>
<feature type="transmembrane region" description="Helical" evidence="6">
    <location>
        <begin position="139"/>
        <end position="162"/>
    </location>
</feature>
<feature type="transmembrane region" description="Helical" evidence="6">
    <location>
        <begin position="21"/>
        <end position="38"/>
    </location>
</feature>
<feature type="transmembrane region" description="Helical" evidence="6">
    <location>
        <begin position="226"/>
        <end position="245"/>
    </location>
</feature>
<dbReference type="GO" id="GO:0140359">
    <property type="term" value="F:ABC-type transporter activity"/>
    <property type="evidence" value="ECO:0007669"/>
    <property type="project" value="InterPro"/>
</dbReference>
<dbReference type="GO" id="GO:0043190">
    <property type="term" value="C:ATP-binding cassette (ABC) transporter complex"/>
    <property type="evidence" value="ECO:0007669"/>
    <property type="project" value="InterPro"/>
</dbReference>
<evidence type="ECO:0000313" key="8">
    <source>
        <dbReference type="EMBL" id="ALP52150.1"/>
    </source>
</evidence>
<comment type="similarity">
    <text evidence="2 6">Belongs to the ABC-2 integral membrane protein family.</text>
</comment>
<dbReference type="Pfam" id="PF01061">
    <property type="entry name" value="ABC2_membrane"/>
    <property type="match status" value="1"/>
</dbReference>
<keyword evidence="5 6" id="KW-0472">Membrane</keyword>
<evidence type="ECO:0000256" key="3">
    <source>
        <dbReference type="ARBA" id="ARBA00022692"/>
    </source>
</evidence>
<evidence type="ECO:0000259" key="7">
    <source>
        <dbReference type="PROSITE" id="PS51012"/>
    </source>
</evidence>
<sequence length="253" mass="27800">MFADTWHLFLKYTKITLRMPMWTLFTLIQPLLWLIIFTQLFKNFVQAPPTGGGSYIDFFVPGVLVMTALFGSSWSGVSLLREITAGTVDKMLASPVSRVAIVLSRVMHSAVQVVLQTLIIMLVAWLFGAQLNLGPLNLLLAMISIFLLGVALAALSNGFAIILQREEPLVMIGNLMTLPLMFLSTAMVPKPFMPAWIETISVINPITYAVESVRAVLVGSPDMNTYIFGATVMLVFAGVSLAWAVRAFNGLRD</sequence>
<evidence type="ECO:0000256" key="4">
    <source>
        <dbReference type="ARBA" id="ARBA00022989"/>
    </source>
</evidence>
<dbReference type="InterPro" id="IPR000412">
    <property type="entry name" value="ABC_2_transport"/>
</dbReference>
<evidence type="ECO:0000256" key="6">
    <source>
        <dbReference type="RuleBase" id="RU361157"/>
    </source>
</evidence>
<keyword evidence="4 6" id="KW-1133">Transmembrane helix</keyword>
<name>A0A0S2TAI3_9GAMM</name>
<protein>
    <recommendedName>
        <fullName evidence="6">Transport permease protein</fullName>
    </recommendedName>
</protein>
<keyword evidence="6" id="KW-0813">Transport</keyword>
<proteinExistence type="inferred from homology"/>
<evidence type="ECO:0000313" key="9">
    <source>
        <dbReference type="Proteomes" id="UP000055136"/>
    </source>
</evidence>
<comment type="subcellular location">
    <subcellularLocation>
        <location evidence="6">Cell inner membrane</location>
        <topology evidence="6">Multi-pass membrane protein</topology>
    </subcellularLocation>
    <subcellularLocation>
        <location evidence="1">Membrane</location>
        <topology evidence="1">Multi-pass membrane protein</topology>
    </subcellularLocation>
</comment>
<evidence type="ECO:0000256" key="5">
    <source>
        <dbReference type="ARBA" id="ARBA00023136"/>
    </source>
</evidence>
<evidence type="ECO:0000256" key="2">
    <source>
        <dbReference type="ARBA" id="ARBA00007783"/>
    </source>
</evidence>
<feature type="transmembrane region" description="Helical" evidence="6">
    <location>
        <begin position="58"/>
        <end position="80"/>
    </location>
</feature>
<dbReference type="PANTHER" id="PTHR43229">
    <property type="entry name" value="NODULATION PROTEIN J"/>
    <property type="match status" value="1"/>
</dbReference>
<dbReference type="InterPro" id="IPR047817">
    <property type="entry name" value="ABC2_TM_bact-type"/>
</dbReference>
<feature type="transmembrane region" description="Helical" evidence="6">
    <location>
        <begin position="101"/>
        <end position="127"/>
    </location>
</feature>
<dbReference type="Proteomes" id="UP000055136">
    <property type="component" value="Chromosome"/>
</dbReference>
<feature type="transmembrane region" description="Helical" evidence="6">
    <location>
        <begin position="169"/>
        <end position="188"/>
    </location>
</feature>
<dbReference type="PROSITE" id="PS51012">
    <property type="entry name" value="ABC_TM2"/>
    <property type="match status" value="1"/>
</dbReference>
<evidence type="ECO:0000256" key="1">
    <source>
        <dbReference type="ARBA" id="ARBA00004141"/>
    </source>
</evidence>
<keyword evidence="3 6" id="KW-0812">Transmembrane</keyword>
<feature type="domain" description="ABC transmembrane type-2" evidence="7">
    <location>
        <begin position="21"/>
        <end position="251"/>
    </location>
</feature>
<dbReference type="KEGG" id="tee:Tel_02760"/>
<organism evidence="8 9">
    <name type="scientific">Candidatus Tenderia electrophaga</name>
    <dbReference type="NCBI Taxonomy" id="1748243"/>
    <lineage>
        <taxon>Bacteria</taxon>
        <taxon>Pseudomonadati</taxon>
        <taxon>Pseudomonadota</taxon>
        <taxon>Gammaproteobacteria</taxon>
        <taxon>Candidatus Tenderiales</taxon>
        <taxon>Candidatus Tenderiaceae</taxon>
        <taxon>Candidatus Tenderia</taxon>
    </lineage>
</organism>
<dbReference type="PANTHER" id="PTHR43229:SF2">
    <property type="entry name" value="NODULATION PROTEIN J"/>
    <property type="match status" value="1"/>
</dbReference>
<dbReference type="STRING" id="1748243.Tel_02760"/>
<accession>A0A0S2TAI3</accession>
<keyword evidence="6" id="KW-1003">Cell membrane</keyword>
<gene>
    <name evidence="8" type="ORF">Tel_02760</name>
</gene>
<dbReference type="AlphaFoldDB" id="A0A0S2TAI3"/>